<sequence length="59" mass="6618">MQTINASSVFINASFVFIIKGFIYKNGTCVYSLLLGKQNFRINPIEVCKGVRATFLLID</sequence>
<protein>
    <submittedName>
        <fullName evidence="1">Uncharacterized protein</fullName>
    </submittedName>
</protein>
<evidence type="ECO:0000313" key="1">
    <source>
        <dbReference type="EMBL" id="ARE60468.1"/>
    </source>
</evidence>
<dbReference type="AlphaFoldDB" id="A0A1V0QD37"/>
<reference evidence="2" key="1">
    <citation type="submission" date="2016-04" db="EMBL/GenBank/DDBJ databases">
        <title>Complete Genome Sequences of Twelve Strains of a Stable Defined Moderately Diverse Mouse Microbiota 2 (sDMDMm2).</title>
        <authorList>
            <person name="Uchimura Y."/>
            <person name="Wyss M."/>
            <person name="Brugiroux S."/>
            <person name="Limenitakis J.P."/>
            <person name="Stecher B."/>
            <person name="McCoy K.D."/>
            <person name="Macpherson A.J."/>
        </authorList>
    </citation>
    <scope>NUCLEOTIDE SEQUENCE [LARGE SCALE GENOMIC DNA]</scope>
    <source>
        <strain evidence="2">I48</strain>
    </source>
</reference>
<proteinExistence type="predicted"/>
<dbReference type="EMBL" id="CP015401">
    <property type="protein sequence ID" value="ARE60468.1"/>
    <property type="molecule type" value="Genomic_DNA"/>
</dbReference>
<gene>
    <name evidence="1" type="ORF">A4V03_20170</name>
</gene>
<evidence type="ECO:0000313" key="2">
    <source>
        <dbReference type="Proteomes" id="UP000092631"/>
    </source>
</evidence>
<keyword evidence="2" id="KW-1185">Reference proteome</keyword>
<name>A0A1V0QD37_9BACE</name>
<accession>A0A1V0QD37</accession>
<dbReference type="KEGG" id="bcae:A4V03_20170"/>
<organism evidence="1 2">
    <name type="scientific">Bacteroides caecimuris</name>
    <dbReference type="NCBI Taxonomy" id="1796613"/>
    <lineage>
        <taxon>Bacteria</taxon>
        <taxon>Pseudomonadati</taxon>
        <taxon>Bacteroidota</taxon>
        <taxon>Bacteroidia</taxon>
        <taxon>Bacteroidales</taxon>
        <taxon>Bacteroidaceae</taxon>
        <taxon>Bacteroides</taxon>
    </lineage>
</organism>
<dbReference type="Proteomes" id="UP000092631">
    <property type="component" value="Chromosome"/>
</dbReference>